<evidence type="ECO:0000313" key="5">
    <source>
        <dbReference type="EMBL" id="TKR70233.1"/>
    </source>
</evidence>
<dbReference type="InterPro" id="IPR001461">
    <property type="entry name" value="Aspartic_peptidase_A1"/>
</dbReference>
<dbReference type="Proteomes" id="UP000298663">
    <property type="component" value="Unassembled WGS sequence"/>
</dbReference>
<dbReference type="GO" id="GO:0005764">
    <property type="term" value="C:lysosome"/>
    <property type="evidence" value="ECO:0007669"/>
    <property type="project" value="TreeGrafter"/>
</dbReference>
<evidence type="ECO:0000256" key="1">
    <source>
        <dbReference type="ARBA" id="ARBA00007447"/>
    </source>
</evidence>
<feature type="region of interest" description="Disordered" evidence="2">
    <location>
        <begin position="115"/>
        <end position="223"/>
    </location>
</feature>
<gene>
    <name evidence="5" type="ORF">L596_022282</name>
</gene>
<feature type="region of interest" description="Disordered" evidence="2">
    <location>
        <begin position="307"/>
        <end position="337"/>
    </location>
</feature>
<feature type="compositionally biased region" description="Basic residues" evidence="2">
    <location>
        <begin position="307"/>
        <end position="336"/>
    </location>
</feature>
<keyword evidence="3" id="KW-0732">Signal</keyword>
<protein>
    <recommendedName>
        <fullName evidence="4">Peptidase A1 domain-containing protein</fullName>
    </recommendedName>
</protein>
<dbReference type="SUPFAM" id="SSF50630">
    <property type="entry name" value="Acid proteases"/>
    <property type="match status" value="1"/>
</dbReference>
<sequence length="403" mass="45097">MKVLMLLALLGVAAAAIHQIQLQRVESRRERMMREGTWERFHKQKEFLRMMTTKFAKVGQVVNDYTDTQYIGNITIDPTPKSLPSSSTLDLPTCGSLTLPAEAEPAPTVLTTAPTENSASFSATPRAAEPSPQSSPAPAPPSASSTPPSRPRTRRTDSSGPSSTELDPHRDSSEKTRSALEMLVPTSSAFPRPPSARPPPSPPSSPTTPLTVSSDLASRASPSTELFPPLINANNQGLLDKPVFTVWMEEKGQVNNVNGGLYTYGGIDTANCGSHISYVPLSSATYWQFTMSGVRRILLQQPGMGSHLRHRNLSHRRTQRRSRRYRSSHRSPKRWTGKLQHQVFRKPRHCSHHWRQPVRPQGAQLPSRRRNQLPARFLRTRQRWIRTRLDPRRPLHPPVLPDL</sequence>
<evidence type="ECO:0000256" key="3">
    <source>
        <dbReference type="SAM" id="SignalP"/>
    </source>
</evidence>
<feature type="chain" id="PRO_5020567429" description="Peptidase A1 domain-containing protein" evidence="3">
    <location>
        <begin position="16"/>
        <end position="403"/>
    </location>
</feature>
<feature type="domain" description="Peptidase A1" evidence="4">
    <location>
        <begin position="228"/>
        <end position="294"/>
    </location>
</feature>
<comment type="similarity">
    <text evidence="1">Belongs to the peptidase A1 family.</text>
</comment>
<name>A0A4U5MM41_STECR</name>
<keyword evidence="6" id="KW-1185">Reference proteome</keyword>
<dbReference type="EMBL" id="AZBU02000007">
    <property type="protein sequence ID" value="TKR70233.1"/>
    <property type="molecule type" value="Genomic_DNA"/>
</dbReference>
<organism evidence="5 6">
    <name type="scientific">Steinernema carpocapsae</name>
    <name type="common">Entomopathogenic nematode</name>
    <dbReference type="NCBI Taxonomy" id="34508"/>
    <lineage>
        <taxon>Eukaryota</taxon>
        <taxon>Metazoa</taxon>
        <taxon>Ecdysozoa</taxon>
        <taxon>Nematoda</taxon>
        <taxon>Chromadorea</taxon>
        <taxon>Rhabditida</taxon>
        <taxon>Tylenchina</taxon>
        <taxon>Panagrolaimomorpha</taxon>
        <taxon>Strongyloidoidea</taxon>
        <taxon>Steinernematidae</taxon>
        <taxon>Steinernema</taxon>
    </lineage>
</organism>
<evidence type="ECO:0000256" key="2">
    <source>
        <dbReference type="SAM" id="MobiDB-lite"/>
    </source>
</evidence>
<dbReference type="InterPro" id="IPR021109">
    <property type="entry name" value="Peptidase_aspartic_dom_sf"/>
</dbReference>
<feature type="compositionally biased region" description="Pro residues" evidence="2">
    <location>
        <begin position="191"/>
        <end position="206"/>
    </location>
</feature>
<reference evidence="5 6" key="2">
    <citation type="journal article" date="2019" name="G3 (Bethesda)">
        <title>Hybrid Assembly of the Genome of the Entomopathogenic Nematode Steinernema carpocapsae Identifies the X-Chromosome.</title>
        <authorList>
            <person name="Serra L."/>
            <person name="Macchietto M."/>
            <person name="Macias-Munoz A."/>
            <person name="McGill C.J."/>
            <person name="Rodriguez I.M."/>
            <person name="Rodriguez B."/>
            <person name="Murad R."/>
            <person name="Mortazavi A."/>
        </authorList>
    </citation>
    <scope>NUCLEOTIDE SEQUENCE [LARGE SCALE GENOMIC DNA]</scope>
    <source>
        <strain evidence="5 6">ALL</strain>
    </source>
</reference>
<dbReference type="PANTHER" id="PTHR47966:SF45">
    <property type="entry name" value="PEPTIDASE A1 DOMAIN-CONTAINING PROTEIN"/>
    <property type="match status" value="1"/>
</dbReference>
<dbReference type="PANTHER" id="PTHR47966">
    <property type="entry name" value="BETA-SITE APP-CLEAVING ENZYME, ISOFORM A-RELATED"/>
    <property type="match status" value="1"/>
</dbReference>
<dbReference type="Pfam" id="PF00026">
    <property type="entry name" value="Asp"/>
    <property type="match status" value="1"/>
</dbReference>
<dbReference type="STRING" id="34508.A0A4U5MM41"/>
<dbReference type="GO" id="GO:0004190">
    <property type="term" value="F:aspartic-type endopeptidase activity"/>
    <property type="evidence" value="ECO:0007669"/>
    <property type="project" value="InterPro"/>
</dbReference>
<dbReference type="GO" id="GO:0006508">
    <property type="term" value="P:proteolysis"/>
    <property type="evidence" value="ECO:0007669"/>
    <property type="project" value="InterPro"/>
</dbReference>
<reference evidence="5 6" key="1">
    <citation type="journal article" date="2015" name="Genome Biol.">
        <title>Comparative genomics of Steinernema reveals deeply conserved gene regulatory networks.</title>
        <authorList>
            <person name="Dillman A.R."/>
            <person name="Macchietto M."/>
            <person name="Porter C.F."/>
            <person name="Rogers A."/>
            <person name="Williams B."/>
            <person name="Antoshechkin I."/>
            <person name="Lee M.M."/>
            <person name="Goodwin Z."/>
            <person name="Lu X."/>
            <person name="Lewis E.E."/>
            <person name="Goodrich-Blair H."/>
            <person name="Stock S.P."/>
            <person name="Adams B.J."/>
            <person name="Sternberg P.W."/>
            <person name="Mortazavi A."/>
        </authorList>
    </citation>
    <scope>NUCLEOTIDE SEQUENCE [LARGE SCALE GENOMIC DNA]</scope>
    <source>
        <strain evidence="5 6">ALL</strain>
    </source>
</reference>
<accession>A0A4U5MM41</accession>
<feature type="compositionally biased region" description="Basic and acidic residues" evidence="2">
    <location>
        <begin position="166"/>
        <end position="178"/>
    </location>
</feature>
<dbReference type="Gene3D" id="2.40.70.10">
    <property type="entry name" value="Acid Proteases"/>
    <property type="match status" value="1"/>
</dbReference>
<dbReference type="OrthoDB" id="5859701at2759"/>
<evidence type="ECO:0000313" key="6">
    <source>
        <dbReference type="Proteomes" id="UP000298663"/>
    </source>
</evidence>
<comment type="caution">
    <text evidence="5">The sequence shown here is derived from an EMBL/GenBank/DDBJ whole genome shotgun (WGS) entry which is preliminary data.</text>
</comment>
<evidence type="ECO:0000259" key="4">
    <source>
        <dbReference type="Pfam" id="PF00026"/>
    </source>
</evidence>
<proteinExistence type="inferred from homology"/>
<feature type="region of interest" description="Disordered" evidence="2">
    <location>
        <begin position="351"/>
        <end position="371"/>
    </location>
</feature>
<dbReference type="AlphaFoldDB" id="A0A4U5MM41"/>
<feature type="signal peptide" evidence="3">
    <location>
        <begin position="1"/>
        <end position="15"/>
    </location>
</feature>
<dbReference type="InterPro" id="IPR033121">
    <property type="entry name" value="PEPTIDASE_A1"/>
</dbReference>